<dbReference type="RefSeq" id="WP_189168599.1">
    <property type="nucleotide sequence ID" value="NZ_BMQB01000001.1"/>
</dbReference>
<reference evidence="2" key="2">
    <citation type="submission" date="2020-09" db="EMBL/GenBank/DDBJ databases">
        <authorList>
            <person name="Sun Q."/>
            <person name="Ohkuma M."/>
        </authorList>
    </citation>
    <scope>NUCLEOTIDE SEQUENCE</scope>
    <source>
        <strain evidence="2">JCM 3090</strain>
    </source>
</reference>
<accession>A0A8J3F8R2</accession>
<feature type="region of interest" description="Disordered" evidence="1">
    <location>
        <begin position="56"/>
        <end position="99"/>
    </location>
</feature>
<evidence type="ECO:0000313" key="3">
    <source>
        <dbReference type="Proteomes" id="UP000649739"/>
    </source>
</evidence>
<keyword evidence="3" id="KW-1185">Reference proteome</keyword>
<protein>
    <submittedName>
        <fullName evidence="2">Uncharacterized protein</fullName>
    </submittedName>
</protein>
<evidence type="ECO:0000313" key="2">
    <source>
        <dbReference type="EMBL" id="GGJ80464.1"/>
    </source>
</evidence>
<name>A0A8J3F8R2_9ACTN</name>
<sequence>MTNVELLVQEARDLLNHPQLPTWEEEHLRLSRASALIGLAQLAELSRITTALESRLPAAAGHPGPPAGPAHHGPAADPAHHATDHPAPPHHAPPPPPGH</sequence>
<feature type="compositionally biased region" description="Pro residues" evidence="1">
    <location>
        <begin position="89"/>
        <end position="99"/>
    </location>
</feature>
<dbReference type="AlphaFoldDB" id="A0A8J3F8R2"/>
<gene>
    <name evidence="2" type="ORF">GCM10010123_08000</name>
</gene>
<reference evidence="2" key="1">
    <citation type="journal article" date="2014" name="Int. J. Syst. Evol. Microbiol.">
        <title>Complete genome sequence of Corynebacterium casei LMG S-19264T (=DSM 44701T), isolated from a smear-ripened cheese.</title>
        <authorList>
            <consortium name="US DOE Joint Genome Institute (JGI-PGF)"/>
            <person name="Walter F."/>
            <person name="Albersmeier A."/>
            <person name="Kalinowski J."/>
            <person name="Ruckert C."/>
        </authorList>
    </citation>
    <scope>NUCLEOTIDE SEQUENCE</scope>
    <source>
        <strain evidence="2">JCM 3090</strain>
    </source>
</reference>
<evidence type="ECO:0000256" key="1">
    <source>
        <dbReference type="SAM" id="MobiDB-lite"/>
    </source>
</evidence>
<organism evidence="2 3">
    <name type="scientific">Pilimelia anulata</name>
    <dbReference type="NCBI Taxonomy" id="53371"/>
    <lineage>
        <taxon>Bacteria</taxon>
        <taxon>Bacillati</taxon>
        <taxon>Actinomycetota</taxon>
        <taxon>Actinomycetes</taxon>
        <taxon>Micromonosporales</taxon>
        <taxon>Micromonosporaceae</taxon>
        <taxon>Pilimelia</taxon>
    </lineage>
</organism>
<proteinExistence type="predicted"/>
<dbReference type="EMBL" id="BMQB01000001">
    <property type="protein sequence ID" value="GGJ80464.1"/>
    <property type="molecule type" value="Genomic_DNA"/>
</dbReference>
<dbReference type="Proteomes" id="UP000649739">
    <property type="component" value="Unassembled WGS sequence"/>
</dbReference>
<comment type="caution">
    <text evidence="2">The sequence shown here is derived from an EMBL/GenBank/DDBJ whole genome shotgun (WGS) entry which is preliminary data.</text>
</comment>